<keyword evidence="3" id="KW-1185">Reference proteome</keyword>
<evidence type="ECO:0000313" key="2">
    <source>
        <dbReference type="EMBL" id="TKR94130.1"/>
    </source>
</evidence>
<reference evidence="2 3" key="2">
    <citation type="journal article" date="2019" name="G3 (Bethesda)">
        <title>Hybrid Assembly of the Genome of the Entomopathogenic Nematode Steinernema carpocapsae Identifies the X-Chromosome.</title>
        <authorList>
            <person name="Serra L."/>
            <person name="Macchietto M."/>
            <person name="Macias-Munoz A."/>
            <person name="McGill C.J."/>
            <person name="Rodriguez I.M."/>
            <person name="Rodriguez B."/>
            <person name="Murad R."/>
            <person name="Mortazavi A."/>
        </authorList>
    </citation>
    <scope>NUCLEOTIDE SEQUENCE [LARGE SCALE GENOMIC DNA]</scope>
    <source>
        <strain evidence="2 3">ALL</strain>
    </source>
</reference>
<name>A0A4U5PCU2_STECR</name>
<evidence type="ECO:0000256" key="1">
    <source>
        <dbReference type="SAM" id="SignalP"/>
    </source>
</evidence>
<dbReference type="OrthoDB" id="5804153at2759"/>
<comment type="caution">
    <text evidence="2">The sequence shown here is derived from an EMBL/GenBank/DDBJ whole genome shotgun (WGS) entry which is preliminary data.</text>
</comment>
<feature type="signal peptide" evidence="1">
    <location>
        <begin position="1"/>
        <end position="22"/>
    </location>
</feature>
<dbReference type="EMBL" id="AZBU02000002">
    <property type="protein sequence ID" value="TKR94130.1"/>
    <property type="molecule type" value="Genomic_DNA"/>
</dbReference>
<protein>
    <recommendedName>
        <fullName evidence="4">Saposin B-type domain-containing protein</fullName>
    </recommendedName>
</protein>
<gene>
    <name evidence="2" type="ORF">L596_008458</name>
</gene>
<dbReference type="AlphaFoldDB" id="A0A4U5PCU2"/>
<proteinExistence type="predicted"/>
<evidence type="ECO:0008006" key="4">
    <source>
        <dbReference type="Google" id="ProtNLM"/>
    </source>
</evidence>
<organism evidence="2 3">
    <name type="scientific">Steinernema carpocapsae</name>
    <name type="common">Entomopathogenic nematode</name>
    <dbReference type="NCBI Taxonomy" id="34508"/>
    <lineage>
        <taxon>Eukaryota</taxon>
        <taxon>Metazoa</taxon>
        <taxon>Ecdysozoa</taxon>
        <taxon>Nematoda</taxon>
        <taxon>Chromadorea</taxon>
        <taxon>Rhabditida</taxon>
        <taxon>Tylenchina</taxon>
        <taxon>Panagrolaimomorpha</taxon>
        <taxon>Strongyloidoidea</taxon>
        <taxon>Steinernematidae</taxon>
        <taxon>Steinernema</taxon>
    </lineage>
</organism>
<evidence type="ECO:0000313" key="3">
    <source>
        <dbReference type="Proteomes" id="UP000298663"/>
    </source>
</evidence>
<dbReference type="Proteomes" id="UP000298663">
    <property type="component" value="Unassembled WGS sequence"/>
</dbReference>
<sequence length="409" mass="45625">MFAARGTPLLLLLLVAFAGAFTVEECKEVLKASRKRVRFMAENLVPKEHADQHQQHNEILEVGYASKNPTRALFQGEAAGDPGNPHNCPPDNTTFSNPLGDLGGGFMQKSFSLFHVHPSADPFVWFVSTIHDALSKEGEVCNGPEFKSLNSITEEQVLGFASAFIANDAKDICSLCHHVVDHVRPKLIEGNILLHADDEIMFRKIVSSRLPSTRAICSTFLPACYDHYHYSIVPPSLKNNASELTKCAACPLCMTAATLLEHKFLLVPEHVKVTKQWAQETVFHQICSAICRNEKTYTAMPSFKFGDCIKTMGDIYDMGIQALHRLAMPNQLCALTLGFCKPNDTPNLLHCMKPACDAKNDTIASILQLLLGDLCKKVGDLPKDFLERFNIPEKEYEKTLQRMRMFDEL</sequence>
<reference evidence="2 3" key="1">
    <citation type="journal article" date="2015" name="Genome Biol.">
        <title>Comparative genomics of Steinernema reveals deeply conserved gene regulatory networks.</title>
        <authorList>
            <person name="Dillman A.R."/>
            <person name="Macchietto M."/>
            <person name="Porter C.F."/>
            <person name="Rogers A."/>
            <person name="Williams B."/>
            <person name="Antoshechkin I."/>
            <person name="Lee M.M."/>
            <person name="Goodwin Z."/>
            <person name="Lu X."/>
            <person name="Lewis E.E."/>
            <person name="Goodrich-Blair H."/>
            <person name="Stock S.P."/>
            <person name="Adams B.J."/>
            <person name="Sternberg P.W."/>
            <person name="Mortazavi A."/>
        </authorList>
    </citation>
    <scope>NUCLEOTIDE SEQUENCE [LARGE SCALE GENOMIC DNA]</scope>
    <source>
        <strain evidence="2 3">ALL</strain>
    </source>
</reference>
<feature type="chain" id="PRO_5020322385" description="Saposin B-type domain-containing protein" evidence="1">
    <location>
        <begin position="23"/>
        <end position="409"/>
    </location>
</feature>
<accession>A0A4U5PCU2</accession>
<keyword evidence="1" id="KW-0732">Signal</keyword>